<evidence type="ECO:0000256" key="1">
    <source>
        <dbReference type="SAM" id="MobiDB-lite"/>
    </source>
</evidence>
<dbReference type="EMBL" id="LN649230">
    <property type="protein sequence ID" value="CEI62588.1"/>
    <property type="molecule type" value="Genomic_DNA"/>
</dbReference>
<sequence>MNSSNHVLWKDAVAADNLDFDWAMWLVLRAVYYDTDSTANRLSFKNSLAAKKITERYQGIDVLYDNFLITDAPRPSKWGRIANHRASNPEFLPIGQGDSQQKPTNPSIQPSGITHPLGKVDEGCLHGNNIAIDGEVVMHGRGAIDKHNGMMCIRVEIVVFALAQACSGMLLEKLFTHRIIVISIVTLKKDAG</sequence>
<keyword evidence="3" id="KW-1185">Reference proteome</keyword>
<accession>A0A2L2SZL6</accession>
<proteinExistence type="predicted"/>
<name>A0A2L2SZL6_9HYPO</name>
<evidence type="ECO:0000313" key="3">
    <source>
        <dbReference type="Proteomes" id="UP000245910"/>
    </source>
</evidence>
<feature type="compositionally biased region" description="Polar residues" evidence="1">
    <location>
        <begin position="97"/>
        <end position="112"/>
    </location>
</feature>
<dbReference type="Proteomes" id="UP000245910">
    <property type="component" value="Chromosome II"/>
</dbReference>
<dbReference type="AlphaFoldDB" id="A0A2L2SZL6"/>
<evidence type="ECO:0000313" key="2">
    <source>
        <dbReference type="EMBL" id="CEI62588.1"/>
    </source>
</evidence>
<organism evidence="2 3">
    <name type="scientific">Fusarium venenatum</name>
    <dbReference type="NCBI Taxonomy" id="56646"/>
    <lineage>
        <taxon>Eukaryota</taxon>
        <taxon>Fungi</taxon>
        <taxon>Dikarya</taxon>
        <taxon>Ascomycota</taxon>
        <taxon>Pezizomycotina</taxon>
        <taxon>Sordariomycetes</taxon>
        <taxon>Hypocreomycetidae</taxon>
        <taxon>Hypocreales</taxon>
        <taxon>Nectriaceae</taxon>
        <taxon>Fusarium</taxon>
    </lineage>
</organism>
<feature type="region of interest" description="Disordered" evidence="1">
    <location>
        <begin position="91"/>
        <end position="113"/>
    </location>
</feature>
<protein>
    <submittedName>
        <fullName evidence="2">Uncharacterized protein</fullName>
    </submittedName>
</protein>
<reference evidence="3" key="1">
    <citation type="submission" date="2014-10" db="EMBL/GenBank/DDBJ databases">
        <authorList>
            <person name="King R."/>
        </authorList>
    </citation>
    <scope>NUCLEOTIDE SEQUENCE [LARGE SCALE GENOMIC DNA]</scope>
    <source>
        <strain evidence="3">A3/5</strain>
    </source>
</reference>